<organism evidence="2 3">
    <name type="scientific">Plasmodium malariae</name>
    <dbReference type="NCBI Taxonomy" id="5858"/>
    <lineage>
        <taxon>Eukaryota</taxon>
        <taxon>Sar</taxon>
        <taxon>Alveolata</taxon>
        <taxon>Apicomplexa</taxon>
        <taxon>Aconoidasida</taxon>
        <taxon>Haemosporida</taxon>
        <taxon>Plasmodiidae</taxon>
        <taxon>Plasmodium</taxon>
        <taxon>Plasmodium (Plasmodium)</taxon>
    </lineage>
</organism>
<proteinExistence type="predicted"/>
<dbReference type="VEuPathDB" id="PlasmoDB:PmUG01_05022500"/>
<dbReference type="Pfam" id="PF12314">
    <property type="entry name" value="IMCp"/>
    <property type="match status" value="1"/>
</dbReference>
<evidence type="ECO:0000256" key="1">
    <source>
        <dbReference type="SAM" id="MobiDB-lite"/>
    </source>
</evidence>
<feature type="region of interest" description="Disordered" evidence="1">
    <location>
        <begin position="252"/>
        <end position="280"/>
    </location>
</feature>
<feature type="compositionally biased region" description="Low complexity" evidence="1">
    <location>
        <begin position="260"/>
        <end position="275"/>
    </location>
</feature>
<gene>
    <name evidence="2" type="ORF">PMLGA01_050011700</name>
</gene>
<dbReference type="InterPro" id="IPR022086">
    <property type="entry name" value="IMCp"/>
</dbReference>
<dbReference type="AlphaFoldDB" id="A0A1C3KLM4"/>
<dbReference type="Proteomes" id="UP000219799">
    <property type="component" value="Chromosome 5"/>
</dbReference>
<sequence length="525" mass="60722">MEHQRGNSSSLSVPFTFEHSKNLGNKILKPIRQEKIVKVPVTQYVEKIIEKEEIKYVNKYVDVIKPIITYKTKHISKPIYLDKIKYEPKLIEKEKIIHIPKIEYRNKVVEIPVYVHKENIIEKKVPLIIERVIPVLKVKKIEKEVLTDIVEIPEICEITKDGTNAKIKENIYYEQQREEEIPGKMSIRSNAYVAGVESVVSAASVANVLNVEDEACITKEYKDAYNKETYRNMESTDESPVICSSKHVPHSSVGKFKNQNVNRSSHSNASSNEGSYTEKLEHKNETTYNDATNESAHYGTMPDDSPLMIDEENTSKNYDQKSMEEENYYDINEHYKNSNINHVSIHLPKTKDQFQESFEQQYVNFCDKKYNFASDNIIHNNLPIINYDTSNNRYIEDNMNELINEQFMRESSKDTLRHISKTAEDKNRQILCTKLKDHIDIDQKKTSLPSNMHISYENYSSSQNAYSQRSVTGKSNFMPSYANSNGQAFVSVRPATILEYVPKQRKYKSSFCNLMKNCCGGSSDC</sequence>
<reference evidence="2 3" key="1">
    <citation type="submission" date="2016-06" db="EMBL/GenBank/DDBJ databases">
        <authorList>
            <consortium name="Pathogen Informatics"/>
        </authorList>
    </citation>
    <scope>NUCLEOTIDE SEQUENCE [LARGE SCALE GENOMIC DNA]</scope>
    <source>
        <strain evidence="2">PmlGA01</strain>
    </source>
</reference>
<evidence type="ECO:0000313" key="3">
    <source>
        <dbReference type="Proteomes" id="UP000219799"/>
    </source>
</evidence>
<evidence type="ECO:0000313" key="2">
    <source>
        <dbReference type="EMBL" id="SBT74890.1"/>
    </source>
</evidence>
<dbReference type="EMBL" id="LT594493">
    <property type="protein sequence ID" value="SBT74890.1"/>
    <property type="molecule type" value="Genomic_DNA"/>
</dbReference>
<protein>
    <submittedName>
        <fullName evidence="2">Inner membrane complex protein 1i, putative</fullName>
    </submittedName>
</protein>
<accession>A0A1C3KLM4</accession>
<name>A0A1C3KLM4_PLAMA</name>